<dbReference type="EMBL" id="NFEZ01000004">
    <property type="protein sequence ID" value="PLT43949.1"/>
    <property type="molecule type" value="Genomic_DNA"/>
</dbReference>
<dbReference type="CDD" id="cd08023">
    <property type="entry name" value="GH16_laminarinase_like"/>
    <property type="match status" value="1"/>
</dbReference>
<dbReference type="PROSITE" id="PS51272">
    <property type="entry name" value="SLH"/>
    <property type="match status" value="3"/>
</dbReference>
<dbReference type="Pfam" id="PF00722">
    <property type="entry name" value="Glyco_hydro_16"/>
    <property type="match status" value="1"/>
</dbReference>
<organism evidence="7 8">
    <name type="scientific">Paenibacillus pasadenensis</name>
    <dbReference type="NCBI Taxonomy" id="217090"/>
    <lineage>
        <taxon>Bacteria</taxon>
        <taxon>Bacillati</taxon>
        <taxon>Bacillota</taxon>
        <taxon>Bacilli</taxon>
        <taxon>Bacillales</taxon>
        <taxon>Paenibacillaceae</taxon>
        <taxon>Paenibacillus</taxon>
    </lineage>
</organism>
<feature type="domain" description="SLH" evidence="5">
    <location>
        <begin position="88"/>
        <end position="148"/>
    </location>
</feature>
<dbReference type="Pfam" id="PF02018">
    <property type="entry name" value="CBM_4_9"/>
    <property type="match status" value="3"/>
</dbReference>
<evidence type="ECO:0000256" key="4">
    <source>
        <dbReference type="SAM" id="SignalP"/>
    </source>
</evidence>
<feature type="chain" id="PRO_5014820835" evidence="4">
    <location>
        <begin position="26"/>
        <end position="1519"/>
    </location>
</feature>
<dbReference type="PANTHER" id="PTHR10963:SF55">
    <property type="entry name" value="GLYCOSIDE HYDROLASE FAMILY 16 PROTEIN"/>
    <property type="match status" value="1"/>
</dbReference>
<dbReference type="RefSeq" id="WP_180968435.1">
    <property type="nucleotide sequence ID" value="NZ_NFEZ01000004.1"/>
</dbReference>
<dbReference type="InterPro" id="IPR008979">
    <property type="entry name" value="Galactose-bd-like_sf"/>
</dbReference>
<dbReference type="Gene3D" id="2.60.120.200">
    <property type="match status" value="1"/>
</dbReference>
<dbReference type="Pfam" id="PF00395">
    <property type="entry name" value="SLH"/>
    <property type="match status" value="3"/>
</dbReference>
<evidence type="ECO:0000259" key="5">
    <source>
        <dbReference type="PROSITE" id="PS51272"/>
    </source>
</evidence>
<dbReference type="InterPro" id="IPR013320">
    <property type="entry name" value="ConA-like_dom_sf"/>
</dbReference>
<feature type="region of interest" description="Disordered" evidence="3">
    <location>
        <begin position="763"/>
        <end position="784"/>
    </location>
</feature>
<evidence type="ECO:0000256" key="3">
    <source>
        <dbReference type="SAM" id="MobiDB-lite"/>
    </source>
</evidence>
<accession>A0A2N5N0U5</accession>
<comment type="similarity">
    <text evidence="1">Belongs to the glycosyl hydrolase 16 family.</text>
</comment>
<feature type="region of interest" description="Disordered" evidence="3">
    <location>
        <begin position="410"/>
        <end position="522"/>
    </location>
</feature>
<feature type="compositionally biased region" description="Low complexity" evidence="3">
    <location>
        <begin position="458"/>
        <end position="474"/>
    </location>
</feature>
<evidence type="ECO:0000256" key="1">
    <source>
        <dbReference type="ARBA" id="ARBA00006865"/>
    </source>
</evidence>
<dbReference type="InterPro" id="IPR011432">
    <property type="entry name" value="Shr-like_HID"/>
</dbReference>
<feature type="domain" description="SLH" evidence="5">
    <location>
        <begin position="214"/>
        <end position="277"/>
    </location>
</feature>
<protein>
    <submittedName>
        <fullName evidence="7">Beta-glucanase</fullName>
        <ecNumber evidence="7">3.2.1.73</ecNumber>
    </submittedName>
</protein>
<dbReference type="InterPro" id="IPR050546">
    <property type="entry name" value="Glycosyl_Hydrlase_16"/>
</dbReference>
<dbReference type="EC" id="3.2.1.73" evidence="7"/>
<keyword evidence="8" id="KW-1185">Reference proteome</keyword>
<dbReference type="InterPro" id="IPR003305">
    <property type="entry name" value="CenC_carb-bd"/>
</dbReference>
<feature type="compositionally biased region" description="Low complexity" evidence="3">
    <location>
        <begin position="482"/>
        <end position="499"/>
    </location>
</feature>
<dbReference type="GO" id="GO:0005975">
    <property type="term" value="P:carbohydrate metabolic process"/>
    <property type="evidence" value="ECO:0007669"/>
    <property type="project" value="InterPro"/>
</dbReference>
<dbReference type="SUPFAM" id="SSF49899">
    <property type="entry name" value="Concanavalin A-like lectins/glucanases"/>
    <property type="match status" value="1"/>
</dbReference>
<dbReference type="Pfam" id="PF07550">
    <property type="entry name" value="Shr-like_HID"/>
    <property type="match status" value="1"/>
</dbReference>
<dbReference type="Proteomes" id="UP000234789">
    <property type="component" value="Unassembled WGS sequence"/>
</dbReference>
<reference evidence="7 8" key="1">
    <citation type="submission" date="2017-05" db="EMBL/GenBank/DDBJ databases">
        <title>Functional genome analysis of Paenibacillus pasadenensis strain R16: insights on endophytic life style and antifungal activity.</title>
        <authorList>
            <person name="Passera A."/>
            <person name="Marcolungo L."/>
            <person name="Casati P."/>
            <person name="Brasca M."/>
            <person name="Quaglino F."/>
            <person name="Delledonne M."/>
        </authorList>
    </citation>
    <scope>NUCLEOTIDE SEQUENCE [LARGE SCALE GENOMIC DNA]</scope>
    <source>
        <strain evidence="7 8">R16</strain>
    </source>
</reference>
<evidence type="ECO:0000256" key="2">
    <source>
        <dbReference type="ARBA" id="ARBA00022801"/>
    </source>
</evidence>
<dbReference type="Gene3D" id="2.60.120.260">
    <property type="entry name" value="Galactose-binding domain-like"/>
    <property type="match status" value="4"/>
</dbReference>
<dbReference type="SUPFAM" id="SSF49785">
    <property type="entry name" value="Galactose-binding domain-like"/>
    <property type="match status" value="4"/>
</dbReference>
<feature type="compositionally biased region" description="Pro residues" evidence="3">
    <location>
        <begin position="444"/>
        <end position="456"/>
    </location>
</feature>
<gene>
    <name evidence="7" type="ORF">B8V81_2380</name>
</gene>
<feature type="signal peptide" evidence="4">
    <location>
        <begin position="1"/>
        <end position="25"/>
    </location>
</feature>
<sequence length="1519" mass="158107">MRKGKAAAAALCALLVAAGAMPAYGAPAGGGQAAPSSGQAAQTIGAKAANGAATRQAQGANAASTAPAAALAATGSVPAAESTAGAAPSASPAPAAAGRWSDAVMAKWAQLGLAAGDPDGAARPQAAVTRAELAQLMVRLFGLPTPERASAAFADVKPGAWHAGAIEALRAAGLASGYPDGSFRPSSAVTRQEAAVLAAKLFRLADAGPTANKLGAFSDGAKAAAYARPALEALLAGGYLSGYGDGSLKPGAPVTREEAIALLDRLSGDIVAAPGTHAKAEAGNLVVKTGGVVVQGTAVAGDLYLAPGIGEGEVTLKGVRVKGRILVQGGGASSIHLEDSTAGEVVVDKPSGPVRVVLEGSSEVGRLQAQSRATIEIGPQAEVGEMEVGQGGAGSELSIRGSAGRVTAAGTGVTLNGEPLPAGESRTVASGAVSGGKAASPSPSLSPTPSAAPPIVWPTQAPTASPTPTSSASPTPTPTPTPTSTSTASPTPAPTSTPTESDWTLTWSDEFDGNAAQPDTNGVDLSKWGYQLGNGAEYGVDGWGNNEQQFYRKENIKVEDGKLVIEARKESVGGKPYTSGRMWTSPTFSQTYGKFEARMKLPAGEGLWPAFWMMPQDSVYGVWASSGEIDIMEARGRLLGEVGGTLHHGKTWPDNRYTGKEYHFPEGEDITGFHTYGVEWEPGEIRWYVDGKLYQTQNEWSSQGVGQPDKYAFPAPFDQPFHLIVNLAVGGNYDGGRTPQDSDLPGRVEVDYVRAYELTGRDYRTPQEPSGVKEPIPADAKQPVDGSWIHDREFARGLTDVAAPGATLDPLYWNFLHTGEFGGAGTAKIETVGGTPMARITATDGGQQNYSLQLIQHGTLVKGRNYRLAFDAKASAPRAIAVKLGGDADNGWAAYTDQFAPQLGTEVKPFEYRFAMGNATDSTARLEFNVGLAAGDVWIGNVRLEEVEQLRDPLAAKEPLENGNHIYNGSFELGKMDRLTYWTLDAAPTAGASASVDPSAREVRLTTAAAGAPQDAALRQDGLQLLQSDDYELTFRARASTAGRTVGVQLGSQGGSRTYASQEMAAGTAMAEHKLAFTMPAGESDPLGRLSFLFGGAAGEIVLDEVRLLRLSDRNVDYSGVDLFPLQNGDFSGGLASWEPFVQGAGATFAADGGAARIDISNAGSESWNVMLNQGSLSLKKGFAYKLEFDAKASEARPLQATLENASYARRFDSGEKALTGDWQRFAYTFRPTADETLALKFLLGRLPGTPAGSHQVWIGNVVLEVADAPFKRPVRLNEDLDGNYAGSELQLTFADDADWRAAVRSVAADGRTLAPDAYVLEPGVLRLLPAAGLSAGTATVTVQAEGYADASVRQPVMEADGNLLANGSFASGEAGWTYWKGEGGDSAFAVEDGAAKIDIFYHGGIHPQWNVPVSWSSQLIQGGLKLKGGVSYELTFRAWSDADRPIELEWTGAAGVGKSAVRLTGDSARVHRVVVTPAADGTVELKFLLGNVVDGAAATPDAPHAIRIDDVAVRELLP</sequence>
<evidence type="ECO:0000313" key="8">
    <source>
        <dbReference type="Proteomes" id="UP000234789"/>
    </source>
</evidence>
<name>A0A2N5N0U5_9BACL</name>
<keyword evidence="7" id="KW-0326">Glycosidase</keyword>
<feature type="domain" description="GH16" evidence="6">
    <location>
        <begin position="484"/>
        <end position="761"/>
    </location>
</feature>
<keyword evidence="2 7" id="KW-0378">Hydrolase</keyword>
<dbReference type="GO" id="GO:0042972">
    <property type="term" value="F:licheninase activity"/>
    <property type="evidence" value="ECO:0007669"/>
    <property type="project" value="UniProtKB-EC"/>
</dbReference>
<evidence type="ECO:0000259" key="6">
    <source>
        <dbReference type="PROSITE" id="PS51762"/>
    </source>
</evidence>
<feature type="domain" description="SLH" evidence="5">
    <location>
        <begin position="149"/>
        <end position="212"/>
    </location>
</feature>
<dbReference type="PANTHER" id="PTHR10963">
    <property type="entry name" value="GLYCOSYL HYDROLASE-RELATED"/>
    <property type="match status" value="1"/>
</dbReference>
<dbReference type="PROSITE" id="PS51762">
    <property type="entry name" value="GH16_2"/>
    <property type="match status" value="1"/>
</dbReference>
<comment type="caution">
    <text evidence="7">The sequence shown here is derived from an EMBL/GenBank/DDBJ whole genome shotgun (WGS) entry which is preliminary data.</text>
</comment>
<dbReference type="InterPro" id="IPR001119">
    <property type="entry name" value="SLH_dom"/>
</dbReference>
<feature type="compositionally biased region" description="Low complexity" evidence="3">
    <location>
        <begin position="429"/>
        <end position="443"/>
    </location>
</feature>
<dbReference type="InterPro" id="IPR000757">
    <property type="entry name" value="Beta-glucanase-like"/>
</dbReference>
<evidence type="ECO:0000313" key="7">
    <source>
        <dbReference type="EMBL" id="PLT43949.1"/>
    </source>
</evidence>
<keyword evidence="4" id="KW-0732">Signal</keyword>
<proteinExistence type="inferred from homology"/>